<keyword evidence="1" id="KW-0547">Nucleotide-binding</keyword>
<evidence type="ECO:0000313" key="6">
    <source>
        <dbReference type="EMBL" id="SAL32760.1"/>
    </source>
</evidence>
<dbReference type="PROSITE" id="PS50105">
    <property type="entry name" value="SAM_DOMAIN"/>
    <property type="match status" value="1"/>
</dbReference>
<protein>
    <submittedName>
        <fullName evidence="6">Adenylate/guanylate cyclase</fullName>
    </submittedName>
</protein>
<accession>A0A158GMY6</accession>
<reference evidence="6" key="1">
    <citation type="submission" date="2016-01" db="EMBL/GenBank/DDBJ databases">
        <authorList>
            <person name="Peeters C."/>
        </authorList>
    </citation>
    <scope>NUCLEOTIDE SEQUENCE [LARGE SCALE GENOMIC DNA]</scope>
    <source>
        <strain evidence="6">LMG 22937</strain>
    </source>
</reference>
<dbReference type="Pfam" id="PF00211">
    <property type="entry name" value="Guanylate_cyc"/>
    <property type="match status" value="1"/>
</dbReference>
<dbReference type="OrthoDB" id="9758570at2"/>
<dbReference type="InterPro" id="IPR041664">
    <property type="entry name" value="AAA_16"/>
</dbReference>
<proteinExistence type="predicted"/>
<dbReference type="Pfam" id="PF13191">
    <property type="entry name" value="AAA_16"/>
    <property type="match status" value="1"/>
</dbReference>
<organism evidence="6 7">
    <name type="scientific">Caballeronia terrestris</name>
    <dbReference type="NCBI Taxonomy" id="1226301"/>
    <lineage>
        <taxon>Bacteria</taxon>
        <taxon>Pseudomonadati</taxon>
        <taxon>Pseudomonadota</taxon>
        <taxon>Betaproteobacteria</taxon>
        <taxon>Burkholderiales</taxon>
        <taxon>Burkholderiaceae</taxon>
        <taxon>Caballeronia</taxon>
    </lineage>
</organism>
<dbReference type="Proteomes" id="UP000054925">
    <property type="component" value="Unassembled WGS sequence"/>
</dbReference>
<dbReference type="SUPFAM" id="SSF48452">
    <property type="entry name" value="TPR-like"/>
    <property type="match status" value="2"/>
</dbReference>
<comment type="caution">
    <text evidence="6">The sequence shown here is derived from an EMBL/GenBank/DDBJ whole genome shotgun (WGS) entry which is preliminary data.</text>
</comment>
<dbReference type="CDD" id="cd09487">
    <property type="entry name" value="SAM_superfamily"/>
    <property type="match status" value="1"/>
</dbReference>
<dbReference type="Gene3D" id="3.40.50.300">
    <property type="entry name" value="P-loop containing nucleotide triphosphate hydrolases"/>
    <property type="match status" value="1"/>
</dbReference>
<dbReference type="Pfam" id="PF00536">
    <property type="entry name" value="SAM_1"/>
    <property type="match status" value="1"/>
</dbReference>
<dbReference type="PANTHER" id="PTHR16305:SF28">
    <property type="entry name" value="GUANYLATE CYCLASE DOMAIN-CONTAINING PROTEIN"/>
    <property type="match status" value="1"/>
</dbReference>
<dbReference type="GO" id="GO:0005524">
    <property type="term" value="F:ATP binding"/>
    <property type="evidence" value="ECO:0007669"/>
    <property type="project" value="UniProtKB-KW"/>
</dbReference>
<keyword evidence="2" id="KW-0067">ATP-binding</keyword>
<evidence type="ECO:0000256" key="2">
    <source>
        <dbReference type="ARBA" id="ARBA00022840"/>
    </source>
</evidence>
<evidence type="ECO:0000259" key="5">
    <source>
        <dbReference type="PROSITE" id="PS50125"/>
    </source>
</evidence>
<evidence type="ECO:0000256" key="1">
    <source>
        <dbReference type="ARBA" id="ARBA00022741"/>
    </source>
</evidence>
<dbReference type="InterPro" id="IPR027417">
    <property type="entry name" value="P-loop_NTPase"/>
</dbReference>
<evidence type="ECO:0000259" key="4">
    <source>
        <dbReference type="PROSITE" id="PS50105"/>
    </source>
</evidence>
<feature type="region of interest" description="Disordered" evidence="3">
    <location>
        <begin position="58"/>
        <end position="79"/>
    </location>
</feature>
<dbReference type="InterPro" id="IPR001660">
    <property type="entry name" value="SAM"/>
</dbReference>
<dbReference type="SUPFAM" id="SSF55073">
    <property type="entry name" value="Nucleotide cyclase"/>
    <property type="match status" value="1"/>
</dbReference>
<feature type="domain" description="SAM" evidence="4">
    <location>
        <begin position="1"/>
        <end position="61"/>
    </location>
</feature>
<dbReference type="SMART" id="SM00044">
    <property type="entry name" value="CYCc"/>
    <property type="match status" value="1"/>
</dbReference>
<dbReference type="Gene3D" id="1.10.150.50">
    <property type="entry name" value="Transcription Factor, Ets-1"/>
    <property type="match status" value="1"/>
</dbReference>
<gene>
    <name evidence="6" type="ORF">AWB67_01329</name>
</gene>
<dbReference type="SUPFAM" id="SSF52540">
    <property type="entry name" value="P-loop containing nucleoside triphosphate hydrolases"/>
    <property type="match status" value="1"/>
</dbReference>
<sequence length="1116" mass="121518">MDSLSTWLAGLGLERYAEVFQANGVDMDSLPLLTERDLTELGVLLGHRRRLLDALASPKAVTARPAPPPPPAKAGRPPGERRQLTVLFCDLAGSTELAQAMDAEELREVMRSYQDACGRVVARYEGHVAQYLGDGLVIYFGFPRAREDAAERAVRAALDIIAEVGRLPAAAPLSVHIGVATGAVVVGDVEGEDPSACDTAVGATPNLAARLCALAGPDQIMIAPSTRRLLGSTFELEDFGEHAFKGIGAPVRVARVAGLAYRESRFSAIRPDRSMPFVGREHEVDLLVSRWHTARESEGQAVLLAGEPGIGKSRIAHVLRERLTGEPHLTLLYQCSPFQTGSSFHPIIGHLSETCDFQRQDTPETRLDKLEAALQLEASEIDNVAPLFAALLSLPTSRYPPRMDSPQRLREVTIDALVEQPLRLSRGQPLLMIFEDAQWADADTLETMARFIERIRHWPILVLITCRPEFTPAWTAHGNVTLLHLNRLARRQAAQIAEELTAVKPIPRDVLEQILERADGVPLFVEELTQTVLEAGFLRDAGDHWETNGPVAPLAIPFTLHDSLMARLDHLAPVKAVAQIGACIGREFDHALLAAIAPVDAERLAEALLSLEASGLIFRRGSGDDAFYRFKHALVGDVAYDSLLKSQRVRIHARIARALAEEFSDRAKASPELLAHHLTCAGMVDRAVQQWNVAARAAIARNRHQEALLHVDSGLALVGQVGPARRADCEVALLVTGAACHWALKGYACPEVATLWARAEMVLEGVTQERLLVLALVGINNFAYAAADSRKSLATTERLIELASRTEDTDSKIVAYAAVGPTLYQQAQFARCVALLQYVNDTYEVARYTGYGRLNDAKVTACCWLSYCHLSAGRFDEARRLARMAIDHADALAHPFVLSQALSVAARPFVEVGDIGVARELCRRCIDLCDTQRLPFWKGWAMVYEGVAAAREGQYASAQARLDEAIAHLASNGGHNDLGYVHAWRAQALAHLGRYDEARQSIAAARADCLGTGQQTGLVDLAYAEGVVESVDPRAAPGTAIERLRIAAGEARSQNLRLLELRASIAIAAMLRAEGRRDEARACLEPVIEGFTEGHDCAQMIEARHLLAMCASGRDG</sequence>
<dbReference type="Gene3D" id="1.25.40.10">
    <property type="entry name" value="Tetratricopeptide repeat domain"/>
    <property type="match status" value="1"/>
</dbReference>
<dbReference type="RefSeq" id="WP_087655441.1">
    <property type="nucleotide sequence ID" value="NZ_FCOL02000005.1"/>
</dbReference>
<dbReference type="GO" id="GO:0004016">
    <property type="term" value="F:adenylate cyclase activity"/>
    <property type="evidence" value="ECO:0007669"/>
    <property type="project" value="UniProtKB-ARBA"/>
</dbReference>
<dbReference type="GO" id="GO:0005737">
    <property type="term" value="C:cytoplasm"/>
    <property type="evidence" value="ECO:0007669"/>
    <property type="project" value="TreeGrafter"/>
</dbReference>
<dbReference type="CDD" id="cd07302">
    <property type="entry name" value="CHD"/>
    <property type="match status" value="1"/>
</dbReference>
<name>A0A158GMY6_9BURK</name>
<dbReference type="GO" id="GO:0009190">
    <property type="term" value="P:cyclic nucleotide biosynthetic process"/>
    <property type="evidence" value="ECO:0007669"/>
    <property type="project" value="InterPro"/>
</dbReference>
<evidence type="ECO:0000313" key="7">
    <source>
        <dbReference type="Proteomes" id="UP000054925"/>
    </source>
</evidence>
<dbReference type="SUPFAM" id="SSF47769">
    <property type="entry name" value="SAM/Pointed domain"/>
    <property type="match status" value="1"/>
</dbReference>
<dbReference type="Gene3D" id="3.30.70.1230">
    <property type="entry name" value="Nucleotide cyclase"/>
    <property type="match status" value="1"/>
</dbReference>
<feature type="domain" description="Guanylate cyclase" evidence="5">
    <location>
        <begin position="85"/>
        <end position="212"/>
    </location>
</feature>
<keyword evidence="7" id="KW-1185">Reference proteome</keyword>
<dbReference type="InterPro" id="IPR001054">
    <property type="entry name" value="A/G_cyclase"/>
</dbReference>
<dbReference type="InterPro" id="IPR013761">
    <property type="entry name" value="SAM/pointed_sf"/>
</dbReference>
<dbReference type="InterPro" id="IPR011990">
    <property type="entry name" value="TPR-like_helical_dom_sf"/>
</dbReference>
<dbReference type="SMART" id="SM00454">
    <property type="entry name" value="SAM"/>
    <property type="match status" value="1"/>
</dbReference>
<dbReference type="InterPro" id="IPR029787">
    <property type="entry name" value="Nucleotide_cyclase"/>
</dbReference>
<dbReference type="AlphaFoldDB" id="A0A158GMY6"/>
<dbReference type="PROSITE" id="PS50125">
    <property type="entry name" value="GUANYLATE_CYCLASE_2"/>
    <property type="match status" value="1"/>
</dbReference>
<evidence type="ECO:0000256" key="3">
    <source>
        <dbReference type="SAM" id="MobiDB-lite"/>
    </source>
</evidence>
<dbReference type="GO" id="GO:0035556">
    <property type="term" value="P:intracellular signal transduction"/>
    <property type="evidence" value="ECO:0007669"/>
    <property type="project" value="InterPro"/>
</dbReference>
<dbReference type="EMBL" id="FCOL02000005">
    <property type="protein sequence ID" value="SAL32760.1"/>
    <property type="molecule type" value="Genomic_DNA"/>
</dbReference>
<dbReference type="PANTHER" id="PTHR16305">
    <property type="entry name" value="TESTICULAR SOLUBLE ADENYLYL CYCLASE"/>
    <property type="match status" value="1"/>
</dbReference>